<dbReference type="GO" id="GO:0005525">
    <property type="term" value="F:GTP binding"/>
    <property type="evidence" value="ECO:0007669"/>
    <property type="project" value="UniProtKB-KW"/>
</dbReference>
<keyword evidence="4" id="KW-0342">GTP-binding</keyword>
<dbReference type="InterPro" id="IPR023179">
    <property type="entry name" value="GTP-bd_ortho_bundle_sf"/>
</dbReference>
<sequence>PVAEVLRRCPPRQLMQLYKIPAYDGVDEFLQHVAASRGKLRRGGTADPVAAARLVLQDWNNGAIPYFTQPPKRESAYDSAEVVSGWGKEFNAEEVFATESARVLAALPTPEQRPFMEIETLGSANVRLEEDEVQEMDETEGPTGVSQEAVQKGSSQNAVLYSAEGQFNPHAARAAKKAAKKRAAQSQDEDYDFAEHNWEDEEEAAAAVAGEEEEESDAEDEEASDDEDLEDDDEEQDDGDAME</sequence>
<feature type="compositionally biased region" description="Acidic residues" evidence="6">
    <location>
        <begin position="187"/>
        <end position="243"/>
    </location>
</feature>
<keyword evidence="5" id="KW-0539">Nucleus</keyword>
<evidence type="ECO:0000256" key="1">
    <source>
        <dbReference type="ARBA" id="ARBA00004123"/>
    </source>
</evidence>
<evidence type="ECO:0000256" key="3">
    <source>
        <dbReference type="ARBA" id="ARBA00023054"/>
    </source>
</evidence>
<dbReference type="GO" id="GO:0005730">
    <property type="term" value="C:nucleolus"/>
    <property type="evidence" value="ECO:0007669"/>
    <property type="project" value="TreeGrafter"/>
</dbReference>
<dbReference type="EMBL" id="GBEZ01008364">
    <property type="protein sequence ID" value="JAC77174.1"/>
    <property type="molecule type" value="Transcribed_RNA"/>
</dbReference>
<gene>
    <name evidence="7" type="ORF">TSPGSL018_18351</name>
</gene>
<evidence type="ECO:0000256" key="5">
    <source>
        <dbReference type="ARBA" id="ARBA00023242"/>
    </source>
</evidence>
<evidence type="ECO:0000256" key="4">
    <source>
        <dbReference type="ARBA" id="ARBA00023134"/>
    </source>
</evidence>
<dbReference type="Gene3D" id="1.10.1580.10">
    <property type="match status" value="1"/>
</dbReference>
<feature type="non-terminal residue" evidence="7">
    <location>
        <position position="243"/>
    </location>
</feature>
<keyword evidence="3" id="KW-0175">Coiled coil</keyword>
<proteinExistence type="predicted"/>
<name>A0A061S2G5_9CHLO</name>
<feature type="region of interest" description="Disordered" evidence="6">
    <location>
        <begin position="173"/>
        <end position="243"/>
    </location>
</feature>
<feature type="unsure residue" description="D or N" evidence="7">
    <location>
        <position position="225"/>
    </location>
</feature>
<evidence type="ECO:0000256" key="6">
    <source>
        <dbReference type="SAM" id="MobiDB-lite"/>
    </source>
</evidence>
<reference evidence="7" key="1">
    <citation type="submission" date="2014-05" db="EMBL/GenBank/DDBJ databases">
        <title>The transcriptome of the halophilic microalga Tetraselmis sp. GSL018 isolated from the Great Salt Lake, Utah.</title>
        <authorList>
            <person name="Jinkerson R.E."/>
            <person name="D'Adamo S."/>
            <person name="Posewitz M.C."/>
        </authorList>
    </citation>
    <scope>NUCLEOTIDE SEQUENCE</scope>
    <source>
        <strain evidence="7">GSL018</strain>
    </source>
</reference>
<dbReference type="InterPro" id="IPR050755">
    <property type="entry name" value="TRAFAC_YlqF/YawG_RiboMat"/>
</dbReference>
<organism evidence="7">
    <name type="scientific">Tetraselmis sp. GSL018</name>
    <dbReference type="NCBI Taxonomy" id="582737"/>
    <lineage>
        <taxon>Eukaryota</taxon>
        <taxon>Viridiplantae</taxon>
        <taxon>Chlorophyta</taxon>
        <taxon>core chlorophytes</taxon>
        <taxon>Chlorodendrophyceae</taxon>
        <taxon>Chlorodendrales</taxon>
        <taxon>Chlorodendraceae</taxon>
        <taxon>Tetraselmis</taxon>
    </lineage>
</organism>
<dbReference type="PANTHER" id="PTHR11089:SF30">
    <property type="entry name" value="GUANINE NUCLEOTIDE-BINDING PROTEIN-LIKE 3 HOMOLOG"/>
    <property type="match status" value="1"/>
</dbReference>
<keyword evidence="2" id="KW-0547">Nucleotide-binding</keyword>
<accession>A0A061S2G5</accession>
<feature type="non-terminal residue" evidence="7">
    <location>
        <position position="1"/>
    </location>
</feature>
<feature type="compositionally biased region" description="Polar residues" evidence="6">
    <location>
        <begin position="144"/>
        <end position="153"/>
    </location>
</feature>
<dbReference type="PANTHER" id="PTHR11089">
    <property type="entry name" value="GTP-BINDING PROTEIN-RELATED"/>
    <property type="match status" value="1"/>
</dbReference>
<protein>
    <submittedName>
        <fullName evidence="7">Guanine nucleotide-binding 3 protein</fullName>
    </submittedName>
</protein>
<evidence type="ECO:0000256" key="2">
    <source>
        <dbReference type="ARBA" id="ARBA00022741"/>
    </source>
</evidence>
<feature type="compositionally biased region" description="Basic residues" evidence="6">
    <location>
        <begin position="173"/>
        <end position="183"/>
    </location>
</feature>
<evidence type="ECO:0000313" key="7">
    <source>
        <dbReference type="EMBL" id="JAC77174.1"/>
    </source>
</evidence>
<comment type="subcellular location">
    <subcellularLocation>
        <location evidence="1">Nucleus</location>
    </subcellularLocation>
</comment>
<dbReference type="AlphaFoldDB" id="A0A061S2G5"/>
<feature type="region of interest" description="Disordered" evidence="6">
    <location>
        <begin position="132"/>
        <end position="153"/>
    </location>
</feature>
<dbReference type="FunFam" id="1.10.1580.10:FF:000002">
    <property type="entry name" value="Guanine nucleotide-binding protein-like 3 (nucleolar)-like"/>
    <property type="match status" value="1"/>
</dbReference>